<organism evidence="1 2">
    <name type="scientific">Intestinimonas butyriciproducens</name>
    <dbReference type="NCBI Taxonomy" id="1297617"/>
    <lineage>
        <taxon>Bacteria</taxon>
        <taxon>Bacillati</taxon>
        <taxon>Bacillota</taxon>
        <taxon>Clostridia</taxon>
        <taxon>Eubacteriales</taxon>
        <taxon>Intestinimonas</taxon>
    </lineage>
</organism>
<dbReference type="Proteomes" id="UP000064844">
    <property type="component" value="Chromosome"/>
</dbReference>
<sequence length="41" mass="4713">MNTHPAADRWVFVSINYGAEFARPRKHKNMSFCSMLVLSLS</sequence>
<reference evidence="2" key="2">
    <citation type="submission" date="2015-04" db="EMBL/GenBank/DDBJ databases">
        <title>A butyrogenic pathway from the amino acid lysine in a human gut commensal.</title>
        <authorList>
            <person name="de Vos W.M."/>
            <person name="Bui N.T.P."/>
            <person name="Plugge C.M."/>
            <person name="Ritari J."/>
        </authorList>
    </citation>
    <scope>NUCLEOTIDE SEQUENCE [LARGE SCALE GENOMIC DNA]</scope>
    <source>
        <strain evidence="2">AF211</strain>
    </source>
</reference>
<protein>
    <submittedName>
        <fullName evidence="1">Uncharacterized protein</fullName>
    </submittedName>
</protein>
<name>A0A0S2W2P6_9FIRM</name>
<evidence type="ECO:0000313" key="2">
    <source>
        <dbReference type="Proteomes" id="UP000064844"/>
    </source>
</evidence>
<keyword evidence="2" id="KW-1185">Reference proteome</keyword>
<dbReference type="AlphaFoldDB" id="A0A0S2W2P6"/>
<dbReference type="EMBL" id="CP011307">
    <property type="protein sequence ID" value="ALP93621.1"/>
    <property type="molecule type" value="Genomic_DNA"/>
</dbReference>
<dbReference type="KEGG" id="ibu:IB211_01228c"/>
<proteinExistence type="predicted"/>
<evidence type="ECO:0000313" key="1">
    <source>
        <dbReference type="EMBL" id="ALP93621.1"/>
    </source>
</evidence>
<reference evidence="1 2" key="1">
    <citation type="journal article" date="2015" name="Nat. Commun.">
        <title>Production of butyrate from lysine and the Amadori product fructoselysine by a human gut commensal.</title>
        <authorList>
            <person name="Bui T.P."/>
            <person name="Ritari J."/>
            <person name="Boeren S."/>
            <person name="de Waard P."/>
            <person name="Plugge C.M."/>
            <person name="de Vos W.M."/>
        </authorList>
    </citation>
    <scope>NUCLEOTIDE SEQUENCE [LARGE SCALE GENOMIC DNA]</scope>
    <source>
        <strain evidence="1 2">AF211</strain>
    </source>
</reference>
<gene>
    <name evidence="1" type="ORF">IB211_01228c</name>
</gene>
<accession>A0A0S2W2P6</accession>